<keyword evidence="2" id="KW-1185">Reference proteome</keyword>
<dbReference type="Pfam" id="PF09684">
    <property type="entry name" value="Tail_P2_I"/>
    <property type="match status" value="1"/>
</dbReference>
<accession>A0A5C4J0D6</accession>
<proteinExistence type="predicted"/>
<protein>
    <submittedName>
        <fullName evidence="1">Phage tail protein</fullName>
    </submittedName>
</protein>
<dbReference type="RefSeq" id="WP_138650004.1">
    <property type="nucleotide sequence ID" value="NZ_VCKW01000352.1"/>
</dbReference>
<dbReference type="OrthoDB" id="370073at2"/>
<dbReference type="EMBL" id="VCKW01000352">
    <property type="protein sequence ID" value="TMQ89908.1"/>
    <property type="molecule type" value="Genomic_DNA"/>
</dbReference>
<dbReference type="InterPro" id="IPR006521">
    <property type="entry name" value="Tail_protein_I"/>
</dbReference>
<evidence type="ECO:0000313" key="2">
    <source>
        <dbReference type="Proteomes" id="UP000309174"/>
    </source>
</evidence>
<dbReference type="AlphaFoldDB" id="A0A5C4J0D6"/>
<sequence length="183" mass="19463">MRGAVDGPRSPHPLGPRLPSVFADDDLAQRFVAGLDDLLAPLLTVLDNLEAYFSPALAPLDFVGWLAGWVGAELHGDETEPQARAAVAKATGLHRLRGTRHGVAAAVLMAFGETPEIVESGGATWSERPLGAIPGEPEPHLEVFLRVADPSRVDERRLDALVAAVRPAHIPYAVHVLKKGTGQ</sequence>
<dbReference type="NCBIfam" id="TIGR02242">
    <property type="entry name" value="tail_TIGR02242"/>
    <property type="match status" value="1"/>
</dbReference>
<dbReference type="Proteomes" id="UP000309174">
    <property type="component" value="Unassembled WGS sequence"/>
</dbReference>
<comment type="caution">
    <text evidence="1">The sequence shown here is derived from an EMBL/GenBank/DDBJ whole genome shotgun (WGS) entry which is preliminary data.</text>
</comment>
<dbReference type="InterPro" id="IPR011748">
    <property type="entry name" value="Unchr_phage_tail-like"/>
</dbReference>
<evidence type="ECO:0000313" key="1">
    <source>
        <dbReference type="EMBL" id="TMQ89908.1"/>
    </source>
</evidence>
<organism evidence="1 2">
    <name type="scientific">Actinomadura soli</name>
    <dbReference type="NCBI Taxonomy" id="2508997"/>
    <lineage>
        <taxon>Bacteria</taxon>
        <taxon>Bacillati</taxon>
        <taxon>Actinomycetota</taxon>
        <taxon>Actinomycetes</taxon>
        <taxon>Streptosporangiales</taxon>
        <taxon>Thermomonosporaceae</taxon>
        <taxon>Actinomadura</taxon>
    </lineage>
</organism>
<gene>
    <name evidence="1" type="ORF">ETD83_37805</name>
</gene>
<name>A0A5C4J0D6_9ACTN</name>
<reference evidence="1 2" key="1">
    <citation type="submission" date="2019-05" db="EMBL/GenBank/DDBJ databases">
        <title>Draft genome sequence of Actinomadura sp. 14C53.</title>
        <authorList>
            <person name="Saricaoglu S."/>
            <person name="Isik K."/>
        </authorList>
    </citation>
    <scope>NUCLEOTIDE SEQUENCE [LARGE SCALE GENOMIC DNA]</scope>
    <source>
        <strain evidence="1 2">14C53</strain>
    </source>
</reference>